<dbReference type="RefSeq" id="WP_235403237.1">
    <property type="nucleotide sequence ID" value="NZ_CP157375.1"/>
</dbReference>
<dbReference type="Pfam" id="PF00419">
    <property type="entry name" value="Fimbrial"/>
    <property type="match status" value="1"/>
</dbReference>
<organism evidence="3">
    <name type="scientific">Enterobacter cloacae complex sp. Mu1197</name>
    <dbReference type="NCBI Taxonomy" id="3152302"/>
    <lineage>
        <taxon>Bacteria</taxon>
        <taxon>Pseudomonadati</taxon>
        <taxon>Pseudomonadota</taxon>
        <taxon>Gammaproteobacteria</taxon>
        <taxon>Enterobacterales</taxon>
        <taxon>Enterobacteriaceae</taxon>
        <taxon>Enterobacter</taxon>
        <taxon>Enterobacter cloacae complex</taxon>
    </lineage>
</organism>
<dbReference type="EMBL" id="CP157375">
    <property type="protein sequence ID" value="XBM29975.1"/>
    <property type="molecule type" value="Genomic_DNA"/>
</dbReference>
<gene>
    <name evidence="3" type="ORF">ABFV38_19050</name>
</gene>
<dbReference type="GO" id="GO:0009289">
    <property type="term" value="C:pilus"/>
    <property type="evidence" value="ECO:0007669"/>
    <property type="project" value="InterPro"/>
</dbReference>
<feature type="signal peptide" evidence="1">
    <location>
        <begin position="1"/>
        <end position="21"/>
    </location>
</feature>
<dbReference type="AlphaFoldDB" id="A0AAU7FUF0"/>
<evidence type="ECO:0000259" key="2">
    <source>
        <dbReference type="Pfam" id="PF00419"/>
    </source>
</evidence>
<dbReference type="InterPro" id="IPR036937">
    <property type="entry name" value="Adhesion_dom_fimbrial_sf"/>
</dbReference>
<evidence type="ECO:0000313" key="3">
    <source>
        <dbReference type="EMBL" id="XBM29975.1"/>
    </source>
</evidence>
<sequence>MKIVYFFPLAMLFSGIPVTYADDGVSMNLQIFGTIIGESCDVDVNSKEQTVDLGDFDASEFPVPGTTSPEKAFTIDLNNCSRAIQGTKVWFSGTPDSNNPDLLALSDTGKGTATEMATGVGVELLNAELNPIKINNVESAIYPLKQGDNSLTFNLRYKSTLPAVTPGNATAIMYFDLLYQ</sequence>
<accession>A0AAU7FUF0</accession>
<protein>
    <submittedName>
        <fullName evidence="3">Fimbrial protein</fullName>
    </submittedName>
</protein>
<dbReference type="GO" id="GO:0043709">
    <property type="term" value="P:cell adhesion involved in single-species biofilm formation"/>
    <property type="evidence" value="ECO:0007669"/>
    <property type="project" value="TreeGrafter"/>
</dbReference>
<dbReference type="PANTHER" id="PTHR33420:SF5">
    <property type="entry name" value="FIMBRIAL SUBUNIT"/>
    <property type="match status" value="1"/>
</dbReference>
<feature type="chain" id="PRO_5043481747" evidence="1">
    <location>
        <begin position="22"/>
        <end position="180"/>
    </location>
</feature>
<dbReference type="InterPro" id="IPR050263">
    <property type="entry name" value="Bact_Fimbrial_Adh_Pro"/>
</dbReference>
<evidence type="ECO:0000256" key="1">
    <source>
        <dbReference type="SAM" id="SignalP"/>
    </source>
</evidence>
<dbReference type="PANTHER" id="PTHR33420">
    <property type="entry name" value="FIMBRIAL SUBUNIT ELFA-RELATED"/>
    <property type="match status" value="1"/>
</dbReference>
<name>A0AAU7FUF0_9ENTR</name>
<dbReference type="Gene3D" id="2.60.40.1090">
    <property type="entry name" value="Fimbrial-type adhesion domain"/>
    <property type="match status" value="1"/>
</dbReference>
<dbReference type="InterPro" id="IPR000259">
    <property type="entry name" value="Adhesion_dom_fimbrial"/>
</dbReference>
<dbReference type="InterPro" id="IPR008966">
    <property type="entry name" value="Adhesion_dom_sf"/>
</dbReference>
<feature type="domain" description="Fimbrial-type adhesion" evidence="2">
    <location>
        <begin position="32"/>
        <end position="180"/>
    </location>
</feature>
<reference evidence="3" key="1">
    <citation type="submission" date="2024-05" db="EMBL/GenBank/DDBJ databases">
        <title>Copy number flexibility facilitates heteroresistance to increasing antibiotic pressure and threatens the beta-lactam pipeline.</title>
        <authorList>
            <person name="Choby J.E."/>
            <person name="Weiss D.S."/>
        </authorList>
    </citation>
    <scope>NUCLEOTIDE SEQUENCE</scope>
    <source>
        <strain evidence="3">Mu1197</strain>
    </source>
</reference>
<keyword evidence="1" id="KW-0732">Signal</keyword>
<dbReference type="SUPFAM" id="SSF49401">
    <property type="entry name" value="Bacterial adhesins"/>
    <property type="match status" value="1"/>
</dbReference>
<proteinExistence type="predicted"/>